<organism evidence="1 2">
    <name type="scientific">Phormidesmis priestleyi Ana</name>
    <dbReference type="NCBI Taxonomy" id="1666911"/>
    <lineage>
        <taxon>Bacteria</taxon>
        <taxon>Bacillati</taxon>
        <taxon>Cyanobacteriota</taxon>
        <taxon>Cyanophyceae</taxon>
        <taxon>Leptolyngbyales</taxon>
        <taxon>Leptolyngbyaceae</taxon>
        <taxon>Phormidesmis</taxon>
    </lineage>
</organism>
<dbReference type="InterPro" id="IPR024078">
    <property type="entry name" value="LmbE-like_dom_sf"/>
</dbReference>
<comment type="caution">
    <text evidence="1">The sequence shown here is derived from an EMBL/GenBank/DDBJ whole genome shotgun (WGS) entry which is preliminary data.</text>
</comment>
<dbReference type="GO" id="GO:0016811">
    <property type="term" value="F:hydrolase activity, acting on carbon-nitrogen (but not peptide) bonds, in linear amides"/>
    <property type="evidence" value="ECO:0007669"/>
    <property type="project" value="TreeGrafter"/>
</dbReference>
<dbReference type="PANTHER" id="PTHR12993">
    <property type="entry name" value="N-ACETYLGLUCOSAMINYL-PHOSPHATIDYLINOSITOL DE-N-ACETYLASE-RELATED"/>
    <property type="match status" value="1"/>
</dbReference>
<protein>
    <recommendedName>
        <fullName evidence="3">LmbE-like protein</fullName>
    </recommendedName>
</protein>
<dbReference type="Gene3D" id="3.40.50.10320">
    <property type="entry name" value="LmbE-like"/>
    <property type="match status" value="1"/>
</dbReference>
<gene>
    <name evidence="1" type="ORF">HLUCCA11_17145</name>
</gene>
<accession>A0A0P7ZUB5</accession>
<reference evidence="1 2" key="1">
    <citation type="submission" date="2015-09" db="EMBL/GenBank/DDBJ databases">
        <title>Identification and resolution of microdiversity through metagenomic sequencing of parallel consortia.</title>
        <authorList>
            <person name="Nelson W.C."/>
            <person name="Romine M.F."/>
            <person name="Lindemann S.R."/>
        </authorList>
    </citation>
    <scope>NUCLEOTIDE SEQUENCE [LARGE SCALE GENOMIC DNA]</scope>
    <source>
        <strain evidence="1">Ana</strain>
    </source>
</reference>
<sequence length="267" mass="29479">MDSPSCTPSCTPSCNSVVSSAALPVAIESLPLYSADEAFRGCYKAVVVAPHPDDETLGCGGAIALLRQRNIPVHVLIMSDGTQSHPRSKQYPADRLRALRESEAIAALRLLHGLPSEVTFFRWPDTAVPHPGDQHFARAVAQCDRALQYHAPNLIFLPWQHDQHCDHQASYQIVHHCLNSWPMPPRQLAYAVWGSRTAGLPALPTGETGWRLDISTVKALKYQAAMAHKSQTTCLIQDDLSGFRLTPTMLNNLIQPWETYLEILGQS</sequence>
<proteinExistence type="predicted"/>
<name>A0A0P7ZUB5_9CYAN</name>
<dbReference type="Pfam" id="PF02585">
    <property type="entry name" value="PIG-L"/>
    <property type="match status" value="1"/>
</dbReference>
<dbReference type="PATRIC" id="fig|1666911.3.peg.1198"/>
<evidence type="ECO:0008006" key="3">
    <source>
        <dbReference type="Google" id="ProtNLM"/>
    </source>
</evidence>
<dbReference type="STRING" id="1666911.HLUCCA11_17145"/>
<evidence type="ECO:0000313" key="2">
    <source>
        <dbReference type="Proteomes" id="UP000050465"/>
    </source>
</evidence>
<dbReference type="SUPFAM" id="SSF102588">
    <property type="entry name" value="LmbE-like"/>
    <property type="match status" value="1"/>
</dbReference>
<dbReference type="EMBL" id="LJZR01000026">
    <property type="protein sequence ID" value="KPQ33881.1"/>
    <property type="molecule type" value="Genomic_DNA"/>
</dbReference>
<dbReference type="PANTHER" id="PTHR12993:SF29">
    <property type="entry name" value="BLR3841 PROTEIN"/>
    <property type="match status" value="1"/>
</dbReference>
<dbReference type="AlphaFoldDB" id="A0A0P7ZUB5"/>
<evidence type="ECO:0000313" key="1">
    <source>
        <dbReference type="EMBL" id="KPQ33881.1"/>
    </source>
</evidence>
<dbReference type="Proteomes" id="UP000050465">
    <property type="component" value="Unassembled WGS sequence"/>
</dbReference>
<dbReference type="InterPro" id="IPR003737">
    <property type="entry name" value="GlcNAc_PI_deacetylase-related"/>
</dbReference>